<dbReference type="InterPro" id="IPR012429">
    <property type="entry name" value="HGSNAT_cat"/>
</dbReference>
<dbReference type="Pfam" id="PF07786">
    <property type="entry name" value="HGSNAT_cat"/>
    <property type="match status" value="1"/>
</dbReference>
<evidence type="ECO:0000313" key="5">
    <source>
        <dbReference type="Proteomes" id="UP000652354"/>
    </source>
</evidence>
<proteinExistence type="predicted"/>
<name>A0A919Q4R6_9MICO</name>
<feature type="transmembrane region" description="Helical" evidence="1">
    <location>
        <begin position="251"/>
        <end position="271"/>
    </location>
</feature>
<evidence type="ECO:0000259" key="2">
    <source>
        <dbReference type="Pfam" id="PF04235"/>
    </source>
</evidence>
<accession>A0A919Q4R6</accession>
<keyword evidence="5" id="KW-1185">Reference proteome</keyword>
<feature type="transmembrane region" description="Helical" evidence="1">
    <location>
        <begin position="119"/>
        <end position="136"/>
    </location>
</feature>
<evidence type="ECO:0000259" key="3">
    <source>
        <dbReference type="Pfam" id="PF07786"/>
    </source>
</evidence>
<keyword evidence="1" id="KW-0472">Membrane</keyword>
<feature type="transmembrane region" description="Helical" evidence="1">
    <location>
        <begin position="48"/>
        <end position="74"/>
    </location>
</feature>
<protein>
    <recommendedName>
        <fullName evidence="6">Heparan-alpha-glucosaminide N-acetyltransferase catalytic domain-containing protein</fullName>
    </recommendedName>
</protein>
<feature type="domain" description="DUF418" evidence="2">
    <location>
        <begin position="213"/>
        <end position="342"/>
    </location>
</feature>
<dbReference type="EMBL" id="BONR01000004">
    <property type="protein sequence ID" value="GIG55157.1"/>
    <property type="molecule type" value="Genomic_DNA"/>
</dbReference>
<evidence type="ECO:0000313" key="4">
    <source>
        <dbReference type="EMBL" id="GIG55157.1"/>
    </source>
</evidence>
<keyword evidence="1" id="KW-0812">Transmembrane</keyword>
<organism evidence="4 5">
    <name type="scientific">Demequina activiva</name>
    <dbReference type="NCBI Taxonomy" id="1582364"/>
    <lineage>
        <taxon>Bacteria</taxon>
        <taxon>Bacillati</taxon>
        <taxon>Actinomycetota</taxon>
        <taxon>Actinomycetes</taxon>
        <taxon>Micrococcales</taxon>
        <taxon>Demequinaceae</taxon>
        <taxon>Demequina</taxon>
    </lineage>
</organism>
<feature type="transmembrane region" description="Helical" evidence="1">
    <location>
        <begin position="21"/>
        <end position="36"/>
    </location>
</feature>
<comment type="caution">
    <text evidence="4">The sequence shown here is derived from an EMBL/GenBank/DDBJ whole genome shotgun (WGS) entry which is preliminary data.</text>
</comment>
<feature type="transmembrane region" description="Helical" evidence="1">
    <location>
        <begin position="182"/>
        <end position="204"/>
    </location>
</feature>
<dbReference type="AlphaFoldDB" id="A0A919Q4R6"/>
<dbReference type="Pfam" id="PF04235">
    <property type="entry name" value="DUF418"/>
    <property type="match status" value="1"/>
</dbReference>
<reference evidence="4" key="1">
    <citation type="submission" date="2021-01" db="EMBL/GenBank/DDBJ databases">
        <title>Whole genome shotgun sequence of Demequina activiva NBRC 110675.</title>
        <authorList>
            <person name="Komaki H."/>
            <person name="Tamura T."/>
        </authorList>
    </citation>
    <scope>NUCLEOTIDE SEQUENCE</scope>
    <source>
        <strain evidence="4">NBRC 110675</strain>
    </source>
</reference>
<feature type="transmembrane region" description="Helical" evidence="1">
    <location>
        <begin position="95"/>
        <end position="113"/>
    </location>
</feature>
<evidence type="ECO:0008006" key="6">
    <source>
        <dbReference type="Google" id="ProtNLM"/>
    </source>
</evidence>
<keyword evidence="1" id="KW-1133">Transmembrane helix</keyword>
<evidence type="ECO:0000256" key="1">
    <source>
        <dbReference type="SAM" id="Phobius"/>
    </source>
</evidence>
<dbReference type="InterPro" id="IPR007349">
    <property type="entry name" value="DUF418"/>
</dbReference>
<feature type="transmembrane region" description="Helical" evidence="1">
    <location>
        <begin position="315"/>
        <end position="333"/>
    </location>
</feature>
<feature type="transmembrane region" description="Helical" evidence="1">
    <location>
        <begin position="283"/>
        <end position="303"/>
    </location>
</feature>
<feature type="domain" description="Heparan-alpha-glucosaminide N-acetyltransferase catalytic" evidence="3">
    <location>
        <begin position="15"/>
        <end position="206"/>
    </location>
</feature>
<sequence>MRAVTSPSTTRVRARIDGLDVARAIAVLGMIAAHIGDEGTRAPDTEGWGWLVISHGFPSSLFAVLAGVSITLMLTQRGVVPVADVGSEQLTRTRIRVAVRGGLLIVMGVALMLLDTFVAIVLTNLGIAFLVALPALAWRRRVLVPLIAVLVLAGGWVARVLSDAVDAEPSRPLPVLDALWSYRYPLLVWLAYLLVGLIVGRLALRRDVTALWLVAGGVALAVGARVVEALLSDGPLESPWLSSTSHSYTPVEMTQNIGVALAVTGSCLWLARRIPRLLWPLRATGSMALTVYVLQILVIALVGNEMILEPSNVSLVVTCAGLVAFACAWRAWLGQGPLERLMTVTSNAAAEAYLTRDRTALT</sequence>
<dbReference type="Proteomes" id="UP000652354">
    <property type="component" value="Unassembled WGS sequence"/>
</dbReference>
<feature type="transmembrane region" description="Helical" evidence="1">
    <location>
        <begin position="143"/>
        <end position="162"/>
    </location>
</feature>
<gene>
    <name evidence="4" type="ORF">Dac01nite_19090</name>
</gene>
<feature type="transmembrane region" description="Helical" evidence="1">
    <location>
        <begin position="211"/>
        <end position="231"/>
    </location>
</feature>